<feature type="domain" description="VOC" evidence="2">
    <location>
        <begin position="5"/>
        <end position="126"/>
    </location>
</feature>
<dbReference type="InterPro" id="IPR029068">
    <property type="entry name" value="Glyas_Bleomycin-R_OHBP_Dase"/>
</dbReference>
<proteinExistence type="predicted"/>
<dbReference type="CDD" id="cd06587">
    <property type="entry name" value="VOC"/>
    <property type="match status" value="1"/>
</dbReference>
<name>A0ABX1YFV1_9BACL</name>
<dbReference type="Gene3D" id="3.10.180.10">
    <property type="entry name" value="2,3-Dihydroxybiphenyl 1,2-Dioxygenase, domain 1"/>
    <property type="match status" value="1"/>
</dbReference>
<keyword evidence="1" id="KW-0479">Metal-binding</keyword>
<dbReference type="Proteomes" id="UP000596857">
    <property type="component" value="Unassembled WGS sequence"/>
</dbReference>
<evidence type="ECO:0000313" key="3">
    <source>
        <dbReference type="EMBL" id="NOU79807.1"/>
    </source>
</evidence>
<gene>
    <name evidence="3" type="ORF">GC101_13075</name>
</gene>
<dbReference type="InterPro" id="IPR004360">
    <property type="entry name" value="Glyas_Fos-R_dOase_dom"/>
</dbReference>
<dbReference type="RefSeq" id="WP_042134477.1">
    <property type="nucleotide sequence ID" value="NZ_WHOB01000035.1"/>
</dbReference>
<comment type="caution">
    <text evidence="3">The sequence shown here is derived from an EMBL/GenBank/DDBJ whole genome shotgun (WGS) entry which is preliminary data.</text>
</comment>
<dbReference type="PANTHER" id="PTHR43048:SF3">
    <property type="entry name" value="METHYLMALONYL-COA EPIMERASE, MITOCHONDRIAL"/>
    <property type="match status" value="1"/>
</dbReference>
<evidence type="ECO:0000259" key="2">
    <source>
        <dbReference type="PROSITE" id="PS51819"/>
    </source>
</evidence>
<dbReference type="PROSITE" id="PS51819">
    <property type="entry name" value="VOC"/>
    <property type="match status" value="1"/>
</dbReference>
<dbReference type="SUPFAM" id="SSF54593">
    <property type="entry name" value="Glyoxalase/Bleomycin resistance protein/Dihydroxybiphenyl dioxygenase"/>
    <property type="match status" value="1"/>
</dbReference>
<accession>A0ABX1YFV1</accession>
<evidence type="ECO:0000256" key="1">
    <source>
        <dbReference type="ARBA" id="ARBA00022723"/>
    </source>
</evidence>
<dbReference type="Pfam" id="PF00903">
    <property type="entry name" value="Glyoxalase"/>
    <property type="match status" value="1"/>
</dbReference>
<dbReference type="InterPro" id="IPR051785">
    <property type="entry name" value="MMCE/EMCE_epimerase"/>
</dbReference>
<organism evidence="3 4">
    <name type="scientific">Paenibacillus phytohabitans</name>
    <dbReference type="NCBI Taxonomy" id="2654978"/>
    <lineage>
        <taxon>Bacteria</taxon>
        <taxon>Bacillati</taxon>
        <taxon>Bacillota</taxon>
        <taxon>Bacilli</taxon>
        <taxon>Bacillales</taxon>
        <taxon>Paenibacillaceae</taxon>
        <taxon>Paenibacillus</taxon>
    </lineage>
</organism>
<keyword evidence="4" id="KW-1185">Reference proteome</keyword>
<sequence length="141" mass="15608">MAVTKMEHVGIKVDILERSLQFYQEVIGLTLQGILGQPGDEVRLAFLSFPGQASVEIELIERAFEGLPQEGRVSHTAFTVDDIEEEHRRLAGLGIPALTGISELANGSRYFFFEGPDSEKLEFFQPAHSPTNPARNTTFTS</sequence>
<reference evidence="3 4" key="1">
    <citation type="submission" date="2019-10" db="EMBL/GenBank/DDBJ databases">
        <title>Description of Paenibacillus terricola sp. nov.</title>
        <authorList>
            <person name="Carlier A."/>
            <person name="Qi S."/>
        </authorList>
    </citation>
    <scope>NUCLEOTIDE SEQUENCE [LARGE SCALE GENOMIC DNA]</scope>
    <source>
        <strain evidence="3 4">LMG 31459</strain>
    </source>
</reference>
<dbReference type="PANTHER" id="PTHR43048">
    <property type="entry name" value="METHYLMALONYL-COA EPIMERASE"/>
    <property type="match status" value="1"/>
</dbReference>
<evidence type="ECO:0000313" key="4">
    <source>
        <dbReference type="Proteomes" id="UP000596857"/>
    </source>
</evidence>
<dbReference type="InterPro" id="IPR037523">
    <property type="entry name" value="VOC_core"/>
</dbReference>
<dbReference type="EMBL" id="WHOB01000035">
    <property type="protein sequence ID" value="NOU79807.1"/>
    <property type="molecule type" value="Genomic_DNA"/>
</dbReference>
<protein>
    <submittedName>
        <fullName evidence="3">VOC family protein</fullName>
    </submittedName>
</protein>